<dbReference type="EMBL" id="QUWK01000001">
    <property type="protein sequence ID" value="RFU96017.1"/>
    <property type="molecule type" value="Genomic_DNA"/>
</dbReference>
<dbReference type="SUPFAM" id="SSF56300">
    <property type="entry name" value="Metallo-dependent phosphatases"/>
    <property type="match status" value="1"/>
</dbReference>
<dbReference type="GO" id="GO:0016787">
    <property type="term" value="F:hydrolase activity"/>
    <property type="evidence" value="ECO:0007669"/>
    <property type="project" value="InterPro"/>
</dbReference>
<reference evidence="3" key="1">
    <citation type="submission" date="2018-08" db="EMBL/GenBank/DDBJ databases">
        <authorList>
            <person name="Grouzdev D.S."/>
            <person name="Krutkina M.S."/>
        </authorList>
    </citation>
    <scope>NUCLEOTIDE SEQUENCE [LARGE SCALE GENOMIC DNA]</scope>
    <source>
        <strain evidence="3">4-11</strain>
    </source>
</reference>
<keyword evidence="3" id="KW-1185">Reference proteome</keyword>
<feature type="domain" description="Calcineurin-like phosphoesterase" evidence="1">
    <location>
        <begin position="24"/>
        <end position="195"/>
    </location>
</feature>
<dbReference type="RefSeq" id="WP_117328835.1">
    <property type="nucleotide sequence ID" value="NZ_QUWK01000001.1"/>
</dbReference>
<evidence type="ECO:0000313" key="2">
    <source>
        <dbReference type="EMBL" id="RFU96017.1"/>
    </source>
</evidence>
<comment type="caution">
    <text evidence="2">The sequence shown here is derived from an EMBL/GenBank/DDBJ whole genome shotgun (WGS) entry which is preliminary data.</text>
</comment>
<dbReference type="InterPro" id="IPR004843">
    <property type="entry name" value="Calcineurin-like_PHP"/>
</dbReference>
<sequence>MKLLCISDETDPLVYSKNIASRYADVDAVISAGDLPLKYYEFIISSLNKPLFFVFGNHNLEYLHQFNDHSLLLNQYGYKDGKVQPLPPFGGEFSDGKVLYDKKHDLIIAGLGGSMRYNKGAHQYSEREMYFRMLKMVPRLLFNRLFRGRWVDILITHAAPLGLGDDTDRCHQGFSTFLTFMQWFKPRYLLHGHIHLHDMNANRHHVYKRTKVINIFQSYILDDPALGKGREDGKNRR</sequence>
<dbReference type="Gene3D" id="3.60.21.10">
    <property type="match status" value="1"/>
</dbReference>
<dbReference type="Pfam" id="PF00149">
    <property type="entry name" value="Metallophos"/>
    <property type="match status" value="1"/>
</dbReference>
<evidence type="ECO:0000259" key="1">
    <source>
        <dbReference type="Pfam" id="PF00149"/>
    </source>
</evidence>
<dbReference type="PANTHER" id="PTHR12905:SF0">
    <property type="entry name" value="CALCINEURIN-LIKE PHOSPHOESTERASE DOMAIN-CONTAINING PROTEIN"/>
    <property type="match status" value="1"/>
</dbReference>
<dbReference type="InterPro" id="IPR051693">
    <property type="entry name" value="UPF0046_metallophosphoest"/>
</dbReference>
<evidence type="ECO:0000313" key="3">
    <source>
        <dbReference type="Proteomes" id="UP000264002"/>
    </source>
</evidence>
<reference evidence="2 3" key="2">
    <citation type="submission" date="2018-09" db="EMBL/GenBank/DDBJ databases">
        <title>Genome of Sphaerochaeta halotolerans strain 4-11.</title>
        <authorList>
            <person name="Nazina T.N."/>
            <person name="Sokolova D.S."/>
        </authorList>
    </citation>
    <scope>NUCLEOTIDE SEQUENCE [LARGE SCALE GENOMIC DNA]</scope>
    <source>
        <strain evidence="2 3">4-11</strain>
    </source>
</reference>
<dbReference type="PANTHER" id="PTHR12905">
    <property type="entry name" value="METALLOPHOSPHOESTERASE"/>
    <property type="match status" value="1"/>
</dbReference>
<dbReference type="InterPro" id="IPR029052">
    <property type="entry name" value="Metallo-depent_PP-like"/>
</dbReference>
<dbReference type="AlphaFoldDB" id="A0A372MJP1"/>
<accession>A0A372MJP1</accession>
<organism evidence="2 3">
    <name type="scientific">Sphaerochaeta halotolerans</name>
    <dbReference type="NCBI Taxonomy" id="2293840"/>
    <lineage>
        <taxon>Bacteria</taxon>
        <taxon>Pseudomonadati</taxon>
        <taxon>Spirochaetota</taxon>
        <taxon>Spirochaetia</taxon>
        <taxon>Spirochaetales</taxon>
        <taxon>Sphaerochaetaceae</taxon>
        <taxon>Sphaerochaeta</taxon>
    </lineage>
</organism>
<gene>
    <name evidence="2" type="ORF">DYP60_00040</name>
</gene>
<dbReference type="Proteomes" id="UP000264002">
    <property type="component" value="Unassembled WGS sequence"/>
</dbReference>
<proteinExistence type="predicted"/>
<protein>
    <submittedName>
        <fullName evidence="2">Metallophosphoesterase</fullName>
    </submittedName>
</protein>
<name>A0A372MJP1_9SPIR</name>